<dbReference type="CDD" id="cd01647">
    <property type="entry name" value="RT_LTR"/>
    <property type="match status" value="1"/>
</dbReference>
<sequence length="461" mass="53192">MSLVRVQNVGLDRVSLSSRIILWLVLVVQQVALDGRFVCTRCGCDRGTGRPSGQRIVTHVESGDPARVYVVRELEDQDSTDVIVGCEAYFAYVINSVSKELRVQDIRTVRDFPNVFSKESLGLPPDQEVEFGIKLYLSTASVSIVPNRMAPKEFKKLKVKDYDLLKTAFNTQYRHYEFLMMPFGLNNTPIMFMDLMRHLFHSYLDQFMVVFIDDILEYSGSEEDHDEHFRVVLHILRDKKVVFLGYVVAAEGIRVDLKKIEAILELKSPKSVIKGRSFLGLVGYYRRFVEGFSLIAAPLTKLLRKDVDVDLRQVILTEAHSSPYVMDFRSGKMYHDLREVYWWLGLKRDVTDFVTRCLVCQKVKAELQFPSGLLQPITIPEWKWEKITIDLVSGLPLTPQGKIQYPRLTSRFWKSLQEALGSKLTFSMIYHTQTDGQFERVVQVLEDMLRSCVIEFNGSWE</sequence>
<keyword evidence="3" id="KW-1185">Reference proteome</keyword>
<feature type="domain" description="Reverse transcriptase" evidence="1">
    <location>
        <begin position="164"/>
        <end position="240"/>
    </location>
</feature>
<dbReference type="InterPro" id="IPR012337">
    <property type="entry name" value="RNaseH-like_sf"/>
</dbReference>
<evidence type="ECO:0000313" key="4">
    <source>
        <dbReference type="RefSeq" id="XP_040963896.1"/>
    </source>
</evidence>
<dbReference type="RefSeq" id="XP_040963896.1">
    <property type="nucleotide sequence ID" value="XM_041107962.1"/>
</dbReference>
<dbReference type="InterPro" id="IPR036397">
    <property type="entry name" value="RNaseH_sf"/>
</dbReference>
<protein>
    <recommendedName>
        <fullName evidence="5">DNA/RNA polymerases superfamily protein</fullName>
    </recommendedName>
</protein>
<dbReference type="Gene3D" id="3.10.10.10">
    <property type="entry name" value="HIV Type 1 Reverse Transcriptase, subunit A, domain 1"/>
    <property type="match status" value="1"/>
</dbReference>
<dbReference type="InterPro" id="IPR043502">
    <property type="entry name" value="DNA/RNA_pol_sf"/>
</dbReference>
<evidence type="ECO:0008006" key="5">
    <source>
        <dbReference type="Google" id="ProtNLM"/>
    </source>
</evidence>
<dbReference type="InterPro" id="IPR041588">
    <property type="entry name" value="Integrase_H2C2"/>
</dbReference>
<dbReference type="Gene3D" id="3.30.70.270">
    <property type="match status" value="2"/>
</dbReference>
<organism evidence="3 4">
    <name type="scientific">Gossypium hirsutum</name>
    <name type="common">Upland cotton</name>
    <name type="synonym">Gossypium mexicanum</name>
    <dbReference type="NCBI Taxonomy" id="3635"/>
    <lineage>
        <taxon>Eukaryota</taxon>
        <taxon>Viridiplantae</taxon>
        <taxon>Streptophyta</taxon>
        <taxon>Embryophyta</taxon>
        <taxon>Tracheophyta</taxon>
        <taxon>Spermatophyta</taxon>
        <taxon>Magnoliopsida</taxon>
        <taxon>eudicotyledons</taxon>
        <taxon>Gunneridae</taxon>
        <taxon>Pentapetalae</taxon>
        <taxon>rosids</taxon>
        <taxon>malvids</taxon>
        <taxon>Malvales</taxon>
        <taxon>Malvaceae</taxon>
        <taxon>Malvoideae</taxon>
        <taxon>Gossypium</taxon>
    </lineage>
</organism>
<dbReference type="SUPFAM" id="SSF56672">
    <property type="entry name" value="DNA/RNA polymerases"/>
    <property type="match status" value="1"/>
</dbReference>
<gene>
    <name evidence="4" type="primary">LOC121224521</name>
</gene>
<reference evidence="4" key="2">
    <citation type="submission" date="2025-08" db="UniProtKB">
        <authorList>
            <consortium name="RefSeq"/>
        </authorList>
    </citation>
    <scope>IDENTIFICATION</scope>
</reference>
<reference evidence="3" key="1">
    <citation type="journal article" date="2020" name="Nat. Genet.">
        <title>Genomic diversifications of five Gossypium allopolyploid species and their impact on cotton improvement.</title>
        <authorList>
            <person name="Chen Z.J."/>
            <person name="Sreedasyam A."/>
            <person name="Ando A."/>
            <person name="Song Q."/>
            <person name="De Santiago L.M."/>
            <person name="Hulse-Kemp A.M."/>
            <person name="Ding M."/>
            <person name="Ye W."/>
            <person name="Kirkbride R.C."/>
            <person name="Jenkins J."/>
            <person name="Plott C."/>
            <person name="Lovell J."/>
            <person name="Lin Y.M."/>
            <person name="Vaughn R."/>
            <person name="Liu B."/>
            <person name="Simpson S."/>
            <person name="Scheffler B.E."/>
            <person name="Wen L."/>
            <person name="Saski C.A."/>
            <person name="Grover C.E."/>
            <person name="Hu G."/>
            <person name="Conover J.L."/>
            <person name="Carlson J.W."/>
            <person name="Shu S."/>
            <person name="Boston L.B."/>
            <person name="Williams M."/>
            <person name="Peterson D.G."/>
            <person name="McGee K."/>
            <person name="Jones D.C."/>
            <person name="Wendel J.F."/>
            <person name="Stelly D.M."/>
            <person name="Grimwood J."/>
            <person name="Schmutz J."/>
        </authorList>
    </citation>
    <scope>NUCLEOTIDE SEQUENCE [LARGE SCALE GENOMIC DNA]</scope>
    <source>
        <strain evidence="3">cv. TM-1</strain>
    </source>
</reference>
<dbReference type="PANTHER" id="PTHR37984:SF5">
    <property type="entry name" value="PROTEIN NYNRIN-LIKE"/>
    <property type="match status" value="1"/>
</dbReference>
<dbReference type="InterPro" id="IPR043128">
    <property type="entry name" value="Rev_trsase/Diguanyl_cyclase"/>
</dbReference>
<evidence type="ECO:0000259" key="1">
    <source>
        <dbReference type="Pfam" id="PF00078"/>
    </source>
</evidence>
<dbReference type="SUPFAM" id="SSF53098">
    <property type="entry name" value="Ribonuclease H-like"/>
    <property type="match status" value="1"/>
</dbReference>
<dbReference type="InterPro" id="IPR050951">
    <property type="entry name" value="Retrovirus_Pol_polyprotein"/>
</dbReference>
<proteinExistence type="predicted"/>
<dbReference type="Pfam" id="PF00078">
    <property type="entry name" value="RVT_1"/>
    <property type="match status" value="1"/>
</dbReference>
<dbReference type="Proteomes" id="UP000818029">
    <property type="component" value="Chromosome D12"/>
</dbReference>
<dbReference type="InterPro" id="IPR000477">
    <property type="entry name" value="RT_dom"/>
</dbReference>
<feature type="domain" description="Integrase zinc-binding" evidence="2">
    <location>
        <begin position="308"/>
        <end position="365"/>
    </location>
</feature>
<dbReference type="Gene3D" id="3.30.420.10">
    <property type="entry name" value="Ribonuclease H-like superfamily/Ribonuclease H"/>
    <property type="match status" value="1"/>
</dbReference>
<dbReference type="PANTHER" id="PTHR37984">
    <property type="entry name" value="PROTEIN CBG26694"/>
    <property type="match status" value="1"/>
</dbReference>
<name>A0ABM3BA26_GOSHI</name>
<evidence type="ECO:0000313" key="3">
    <source>
        <dbReference type="Proteomes" id="UP000818029"/>
    </source>
</evidence>
<dbReference type="GeneID" id="121224521"/>
<evidence type="ECO:0000259" key="2">
    <source>
        <dbReference type="Pfam" id="PF17921"/>
    </source>
</evidence>
<accession>A0ABM3BA26</accession>
<dbReference type="Pfam" id="PF17921">
    <property type="entry name" value="Integrase_H2C2"/>
    <property type="match status" value="1"/>
</dbReference>